<sequence length="124" mass="13592">MDAPGQPFLALPGRDGAGHWPNKAVKLIDGDSLHTFPEASQFDAVVPRFFIDISKNVIDLLSNIHRLLRPGGAWTRVNVEYTALGWGTLTTLQLSAEKVLQLVDLLGFDVDHTSRKSVHSLYAG</sequence>
<keyword evidence="2" id="KW-1185">Reference proteome</keyword>
<comment type="caution">
    <text evidence="1">The sequence shown here is derived from an EMBL/GenBank/DDBJ whole genome shotgun (WGS) entry which is preliminary data.</text>
</comment>
<organism evidence="1 2">
    <name type="scientific">Colletotrichum kahawae</name>
    <name type="common">Coffee berry disease fungus</name>
    <dbReference type="NCBI Taxonomy" id="34407"/>
    <lineage>
        <taxon>Eukaryota</taxon>
        <taxon>Fungi</taxon>
        <taxon>Dikarya</taxon>
        <taxon>Ascomycota</taxon>
        <taxon>Pezizomycotina</taxon>
        <taxon>Sordariomycetes</taxon>
        <taxon>Hypocreomycetidae</taxon>
        <taxon>Glomerellales</taxon>
        <taxon>Glomerellaceae</taxon>
        <taxon>Colletotrichum</taxon>
        <taxon>Colletotrichum gloeosporioides species complex</taxon>
    </lineage>
</organism>
<dbReference type="SUPFAM" id="SSF53335">
    <property type="entry name" value="S-adenosyl-L-methionine-dependent methyltransferases"/>
    <property type="match status" value="1"/>
</dbReference>
<dbReference type="GO" id="GO:0008757">
    <property type="term" value="F:S-adenosylmethionine-dependent methyltransferase activity"/>
    <property type="evidence" value="ECO:0007669"/>
    <property type="project" value="InterPro"/>
</dbReference>
<dbReference type="InterPro" id="IPR012901">
    <property type="entry name" value="CARME"/>
</dbReference>
<protein>
    <submittedName>
        <fullName evidence="1">Uncharacterized protein</fullName>
    </submittedName>
</protein>
<name>A0AAD9Y0V6_COLKA</name>
<accession>A0AAD9Y0V6</accession>
<dbReference type="Gene3D" id="3.40.50.150">
    <property type="entry name" value="Vaccinia Virus protein VP39"/>
    <property type="match status" value="1"/>
</dbReference>
<dbReference type="InterPro" id="IPR029063">
    <property type="entry name" value="SAM-dependent_MTases_sf"/>
</dbReference>
<evidence type="ECO:0000313" key="2">
    <source>
        <dbReference type="Proteomes" id="UP001281614"/>
    </source>
</evidence>
<reference evidence="1" key="1">
    <citation type="submission" date="2023-02" db="EMBL/GenBank/DDBJ databases">
        <title>Colletotrichum kahawae CIFC_Que2 genome sequencing and assembly.</title>
        <authorList>
            <person name="Baroncelli R."/>
        </authorList>
    </citation>
    <scope>NUCLEOTIDE SEQUENCE</scope>
    <source>
        <strain evidence="1">CIFC_Que2</strain>
    </source>
</reference>
<dbReference type="Pfam" id="PF07942">
    <property type="entry name" value="CARME"/>
    <property type="match status" value="1"/>
</dbReference>
<dbReference type="AlphaFoldDB" id="A0AAD9Y0V6"/>
<dbReference type="PANTHER" id="PTHR12303">
    <property type="entry name" value="CARNOSINE N-METHYLTRANSFERASE"/>
    <property type="match status" value="1"/>
</dbReference>
<proteinExistence type="predicted"/>
<dbReference type="Proteomes" id="UP001281614">
    <property type="component" value="Unassembled WGS sequence"/>
</dbReference>
<dbReference type="PANTHER" id="PTHR12303:SF13">
    <property type="match status" value="1"/>
</dbReference>
<evidence type="ECO:0000313" key="1">
    <source>
        <dbReference type="EMBL" id="KAK2732598.1"/>
    </source>
</evidence>
<dbReference type="EMBL" id="VYYT01000543">
    <property type="protein sequence ID" value="KAK2732598.1"/>
    <property type="molecule type" value="Genomic_DNA"/>
</dbReference>
<gene>
    <name evidence="1" type="ORF">CKAH01_08696</name>
</gene>